<evidence type="ECO:0000256" key="2">
    <source>
        <dbReference type="ARBA" id="ARBA00022840"/>
    </source>
</evidence>
<dbReference type="RefSeq" id="WP_013324565.1">
    <property type="nucleotide sequence ID" value="NC_014501.1"/>
</dbReference>
<dbReference type="PANTHER" id="PTHR13696:SF52">
    <property type="entry name" value="PARA FAMILY PROTEIN CT_582"/>
    <property type="match status" value="1"/>
</dbReference>
<dbReference type="Pfam" id="PF10609">
    <property type="entry name" value="ParA"/>
    <property type="match status" value="1"/>
</dbReference>
<accession>E0UDT8</accession>
<reference evidence="4" key="1">
    <citation type="journal article" date="2011" name="MBio">
        <title>Novel metabolic attributes of the genus Cyanothece, comprising a group of unicellular nitrogen-fixing Cyanobacteria.</title>
        <authorList>
            <person name="Bandyopadhyay A."/>
            <person name="Elvitigala T."/>
            <person name="Welsh E."/>
            <person name="Stockel J."/>
            <person name="Liberton M."/>
            <person name="Min H."/>
            <person name="Sherman L.A."/>
            <person name="Pakrasi H.B."/>
        </authorList>
    </citation>
    <scope>NUCLEOTIDE SEQUENCE [LARGE SCALE GENOMIC DNA]</scope>
    <source>
        <strain evidence="4">PCC 7822</strain>
    </source>
</reference>
<dbReference type="EMBL" id="CP002198">
    <property type="protein sequence ID" value="ADN16523.1"/>
    <property type="molecule type" value="Genomic_DNA"/>
</dbReference>
<dbReference type="AlphaFoldDB" id="E0UDT8"/>
<dbReference type="SUPFAM" id="SSF52540">
    <property type="entry name" value="P-loop containing nucleoside triphosphate hydrolases"/>
    <property type="match status" value="1"/>
</dbReference>
<evidence type="ECO:0000313" key="4">
    <source>
        <dbReference type="Proteomes" id="UP000008206"/>
    </source>
</evidence>
<proteinExistence type="predicted"/>
<dbReference type="Gene3D" id="3.40.50.300">
    <property type="entry name" value="P-loop containing nucleotide triphosphate hydrolases"/>
    <property type="match status" value="1"/>
</dbReference>
<sequence length="256" mass="28482">MTQLVAIHSYRGGTGKSNLTANLATMTALLGKRVGIVDTDIQSPGIHVLFRLDETKINKTLNHYLCNTSCHVKDIAYDVSYVLNNAAVENAEDLGKIFLIPSSMKSQDIATIISEGYDVEILQQGFSELGEYFQLDYLFVDTHPGLNEETLLSIGLSNILIIILRPDQQDYLGTAVIVEVAKELEVPKIFLVVNKALPEFDSSILKDKVYETYQLPVAGILPLSTEMLRLGSQGLFCLYNPDHKLTQQLRRIANHL</sequence>
<dbReference type="HOGENOM" id="CLU_096711_0_0_3"/>
<protein>
    <submittedName>
        <fullName evidence="3">ParA family protein</fullName>
    </submittedName>
</protein>
<dbReference type="KEGG" id="cyj:Cyan7822_4615"/>
<dbReference type="InterPro" id="IPR033756">
    <property type="entry name" value="YlxH/NBP35"/>
</dbReference>
<keyword evidence="2" id="KW-0067">ATP-binding</keyword>
<dbReference type="OrthoDB" id="9775724at2"/>
<organism evidence="3 4">
    <name type="scientific">Gloeothece verrucosa (strain PCC 7822)</name>
    <name type="common">Cyanothece sp. (strain PCC 7822)</name>
    <dbReference type="NCBI Taxonomy" id="497965"/>
    <lineage>
        <taxon>Bacteria</taxon>
        <taxon>Bacillati</taxon>
        <taxon>Cyanobacteriota</taxon>
        <taxon>Cyanophyceae</taxon>
        <taxon>Oscillatoriophycideae</taxon>
        <taxon>Chroococcales</taxon>
        <taxon>Aphanothecaceae</taxon>
        <taxon>Gloeothece</taxon>
        <taxon>Gloeothece verrucosa</taxon>
    </lineage>
</organism>
<dbReference type="InterPro" id="IPR050678">
    <property type="entry name" value="DNA_Partitioning_ATPase"/>
</dbReference>
<dbReference type="PANTHER" id="PTHR13696">
    <property type="entry name" value="P-LOOP CONTAINING NUCLEOSIDE TRIPHOSPHATE HYDROLASE"/>
    <property type="match status" value="1"/>
</dbReference>
<name>E0UDT8_GLOV7</name>
<dbReference type="InterPro" id="IPR027417">
    <property type="entry name" value="P-loop_NTPase"/>
</dbReference>
<evidence type="ECO:0000313" key="3">
    <source>
        <dbReference type="EMBL" id="ADN16523.1"/>
    </source>
</evidence>
<keyword evidence="4" id="KW-1185">Reference proteome</keyword>
<dbReference type="eggNOG" id="COG0455">
    <property type="taxonomic scope" value="Bacteria"/>
</dbReference>
<dbReference type="Proteomes" id="UP000008206">
    <property type="component" value="Chromosome"/>
</dbReference>
<gene>
    <name evidence="3" type="ordered locus">Cyan7822_4615</name>
</gene>
<evidence type="ECO:0000256" key="1">
    <source>
        <dbReference type="ARBA" id="ARBA00022741"/>
    </source>
</evidence>
<keyword evidence="1" id="KW-0547">Nucleotide-binding</keyword>
<dbReference type="STRING" id="497965.Cyan7822_4615"/>
<dbReference type="GO" id="GO:0005524">
    <property type="term" value="F:ATP binding"/>
    <property type="evidence" value="ECO:0007669"/>
    <property type="project" value="UniProtKB-KW"/>
</dbReference>